<proteinExistence type="predicted"/>
<keyword evidence="1" id="KW-0472">Membrane</keyword>
<dbReference type="SUPFAM" id="SSF103473">
    <property type="entry name" value="MFS general substrate transporter"/>
    <property type="match status" value="1"/>
</dbReference>
<feature type="transmembrane region" description="Helical" evidence="1">
    <location>
        <begin position="180"/>
        <end position="199"/>
    </location>
</feature>
<dbReference type="InterPro" id="IPR036259">
    <property type="entry name" value="MFS_trans_sf"/>
</dbReference>
<dbReference type="InterPro" id="IPR011701">
    <property type="entry name" value="MFS"/>
</dbReference>
<name>A0ABX0BV89_9PSEU</name>
<keyword evidence="1" id="KW-1133">Transmembrane helix</keyword>
<keyword evidence="1" id="KW-0812">Transmembrane</keyword>
<feature type="transmembrane region" description="Helical" evidence="1">
    <location>
        <begin position="56"/>
        <end position="76"/>
    </location>
</feature>
<organism evidence="2 3">
    <name type="scientific">Amycolatopsis rubida</name>
    <dbReference type="NCBI Taxonomy" id="112413"/>
    <lineage>
        <taxon>Bacteria</taxon>
        <taxon>Bacillati</taxon>
        <taxon>Actinomycetota</taxon>
        <taxon>Actinomycetes</taxon>
        <taxon>Pseudonocardiales</taxon>
        <taxon>Pseudonocardiaceae</taxon>
        <taxon>Amycolatopsis</taxon>
    </lineage>
</organism>
<feature type="transmembrane region" description="Helical" evidence="1">
    <location>
        <begin position="21"/>
        <end position="41"/>
    </location>
</feature>
<protein>
    <submittedName>
        <fullName evidence="2">Multidrug effflux MFS transporter</fullName>
    </submittedName>
</protein>
<feature type="transmembrane region" description="Helical" evidence="1">
    <location>
        <begin position="88"/>
        <end position="110"/>
    </location>
</feature>
<sequence>RLPGGSRRAAAAMGRLLRRRALVGHLLVAGCGIGALFAYISGSPFVFQDGYGLSPAVYSLVFATNAVGTVLAGALFARLAGRVRLNTLLTIGVLVMALATGTLVLLLLAGVSTVPTTWICLFGATFGFGIVLPASTTIILAIGGDAPGAASGLIGGAQFLIGAAAAPLPGAAGTTTALSTAVAVLGFALVAAVALFVLARPGEGNGEPETA</sequence>
<keyword evidence="3" id="KW-1185">Reference proteome</keyword>
<dbReference type="EMBL" id="JAAGNC010000077">
    <property type="protein sequence ID" value="NEC56728.1"/>
    <property type="molecule type" value="Genomic_DNA"/>
</dbReference>
<feature type="non-terminal residue" evidence="2">
    <location>
        <position position="1"/>
    </location>
</feature>
<dbReference type="Proteomes" id="UP000470404">
    <property type="component" value="Unassembled WGS sequence"/>
</dbReference>
<dbReference type="RefSeq" id="WP_161269435.1">
    <property type="nucleotide sequence ID" value="NZ_JAAGNC010000077.1"/>
</dbReference>
<feature type="transmembrane region" description="Helical" evidence="1">
    <location>
        <begin position="116"/>
        <end position="142"/>
    </location>
</feature>
<evidence type="ECO:0000313" key="2">
    <source>
        <dbReference type="EMBL" id="NEC56728.1"/>
    </source>
</evidence>
<gene>
    <name evidence="2" type="ORF">G3I59_14345</name>
</gene>
<evidence type="ECO:0000313" key="3">
    <source>
        <dbReference type="Proteomes" id="UP000470404"/>
    </source>
</evidence>
<dbReference type="Gene3D" id="1.20.1720.10">
    <property type="entry name" value="Multidrug resistance protein D"/>
    <property type="match status" value="1"/>
</dbReference>
<reference evidence="2 3" key="1">
    <citation type="submission" date="2020-01" db="EMBL/GenBank/DDBJ databases">
        <title>Insect and environment-associated Actinomycetes.</title>
        <authorList>
            <person name="Currrie C."/>
            <person name="Chevrette M."/>
            <person name="Carlson C."/>
            <person name="Stubbendieck R."/>
            <person name="Wendt-Pienkowski E."/>
        </authorList>
    </citation>
    <scope>NUCLEOTIDE SEQUENCE [LARGE SCALE GENOMIC DNA]</scope>
    <source>
        <strain evidence="2 3">SID8386</strain>
    </source>
</reference>
<feature type="transmembrane region" description="Helical" evidence="1">
    <location>
        <begin position="149"/>
        <end position="168"/>
    </location>
</feature>
<dbReference type="Pfam" id="PF07690">
    <property type="entry name" value="MFS_1"/>
    <property type="match status" value="1"/>
</dbReference>
<comment type="caution">
    <text evidence="2">The sequence shown here is derived from an EMBL/GenBank/DDBJ whole genome shotgun (WGS) entry which is preliminary data.</text>
</comment>
<accession>A0ABX0BV89</accession>
<evidence type="ECO:0000256" key="1">
    <source>
        <dbReference type="SAM" id="Phobius"/>
    </source>
</evidence>